<dbReference type="AlphaFoldDB" id="A0A1F8B971"/>
<evidence type="ECO:0000313" key="1">
    <source>
        <dbReference type="EMBL" id="OGM60596.1"/>
    </source>
</evidence>
<name>A0A1F8B971_9BACT</name>
<evidence type="ECO:0000313" key="2">
    <source>
        <dbReference type="Proteomes" id="UP000177501"/>
    </source>
</evidence>
<sequence length="99" mass="11241">MLPQQESHQMELDKVSPTGIEEWYCPICSRRIVLTYKPVLNTLVLNEGDQYANHSGERGGARITNRSIDTPEDEELSENDIPSDVIAWWNANLSLPDDN</sequence>
<protein>
    <submittedName>
        <fullName evidence="1">Uncharacterized protein</fullName>
    </submittedName>
</protein>
<proteinExistence type="predicted"/>
<gene>
    <name evidence="1" type="ORF">A2955_04790</name>
</gene>
<comment type="caution">
    <text evidence="1">The sequence shown here is derived from an EMBL/GenBank/DDBJ whole genome shotgun (WGS) entry which is preliminary data.</text>
</comment>
<reference evidence="1 2" key="1">
    <citation type="journal article" date="2016" name="Nat. Commun.">
        <title>Thousands of microbial genomes shed light on interconnected biogeochemical processes in an aquifer system.</title>
        <authorList>
            <person name="Anantharaman K."/>
            <person name="Brown C.T."/>
            <person name="Hug L.A."/>
            <person name="Sharon I."/>
            <person name="Castelle C.J."/>
            <person name="Probst A.J."/>
            <person name="Thomas B.C."/>
            <person name="Singh A."/>
            <person name="Wilkins M.J."/>
            <person name="Karaoz U."/>
            <person name="Brodie E.L."/>
            <person name="Williams K.H."/>
            <person name="Hubbard S.S."/>
            <person name="Banfield J.F."/>
        </authorList>
    </citation>
    <scope>NUCLEOTIDE SEQUENCE [LARGE SCALE GENOMIC DNA]</scope>
</reference>
<accession>A0A1F8B971</accession>
<organism evidence="1 2">
    <name type="scientific">Candidatus Woesebacteria bacterium RIFCSPLOWO2_01_FULL_37_19</name>
    <dbReference type="NCBI Taxonomy" id="1802514"/>
    <lineage>
        <taxon>Bacteria</taxon>
        <taxon>Candidatus Woeseibacteriota</taxon>
    </lineage>
</organism>
<dbReference type="EMBL" id="MGHA01000016">
    <property type="protein sequence ID" value="OGM60596.1"/>
    <property type="molecule type" value="Genomic_DNA"/>
</dbReference>
<dbReference type="Proteomes" id="UP000177501">
    <property type="component" value="Unassembled WGS sequence"/>
</dbReference>